<sequence>MGPLDLIIDFRAGLSRDTRGITRVRTGLLAVQFDTLTSVDRFGAQMSDFNIVRWVKVD</sequence>
<dbReference type="AlphaFoldDB" id="A0A5B7IKD3"/>
<keyword evidence="2" id="KW-1185">Reference proteome</keyword>
<accession>A0A5B7IKD3</accession>
<comment type="caution">
    <text evidence="1">The sequence shown here is derived from an EMBL/GenBank/DDBJ whole genome shotgun (WGS) entry which is preliminary data.</text>
</comment>
<reference evidence="1 2" key="1">
    <citation type="submission" date="2019-05" db="EMBL/GenBank/DDBJ databases">
        <title>Another draft genome of Portunus trituberculatus and its Hox gene families provides insights of decapod evolution.</title>
        <authorList>
            <person name="Jeong J.-H."/>
            <person name="Song I."/>
            <person name="Kim S."/>
            <person name="Choi T."/>
            <person name="Kim D."/>
            <person name="Ryu S."/>
            <person name="Kim W."/>
        </authorList>
    </citation>
    <scope>NUCLEOTIDE SEQUENCE [LARGE SCALE GENOMIC DNA]</scope>
    <source>
        <tissue evidence="1">Muscle</tissue>
    </source>
</reference>
<organism evidence="1 2">
    <name type="scientific">Portunus trituberculatus</name>
    <name type="common">Swimming crab</name>
    <name type="synonym">Neptunus trituberculatus</name>
    <dbReference type="NCBI Taxonomy" id="210409"/>
    <lineage>
        <taxon>Eukaryota</taxon>
        <taxon>Metazoa</taxon>
        <taxon>Ecdysozoa</taxon>
        <taxon>Arthropoda</taxon>
        <taxon>Crustacea</taxon>
        <taxon>Multicrustacea</taxon>
        <taxon>Malacostraca</taxon>
        <taxon>Eumalacostraca</taxon>
        <taxon>Eucarida</taxon>
        <taxon>Decapoda</taxon>
        <taxon>Pleocyemata</taxon>
        <taxon>Brachyura</taxon>
        <taxon>Eubrachyura</taxon>
        <taxon>Portunoidea</taxon>
        <taxon>Portunidae</taxon>
        <taxon>Portuninae</taxon>
        <taxon>Portunus</taxon>
    </lineage>
</organism>
<dbReference type="Proteomes" id="UP000324222">
    <property type="component" value="Unassembled WGS sequence"/>
</dbReference>
<evidence type="ECO:0000313" key="1">
    <source>
        <dbReference type="EMBL" id="MPC82067.1"/>
    </source>
</evidence>
<name>A0A5B7IKD3_PORTR</name>
<dbReference type="EMBL" id="VSRR010058779">
    <property type="protein sequence ID" value="MPC82067.1"/>
    <property type="molecule type" value="Genomic_DNA"/>
</dbReference>
<proteinExistence type="predicted"/>
<gene>
    <name evidence="1" type="ORF">E2C01_076713</name>
</gene>
<protein>
    <submittedName>
        <fullName evidence="1">Uncharacterized protein</fullName>
    </submittedName>
</protein>
<evidence type="ECO:0000313" key="2">
    <source>
        <dbReference type="Proteomes" id="UP000324222"/>
    </source>
</evidence>